<keyword evidence="2" id="KW-1185">Reference proteome</keyword>
<evidence type="ECO:0000313" key="1">
    <source>
        <dbReference type="EMBL" id="MBX5089361.1"/>
    </source>
</evidence>
<dbReference type="Proteomes" id="UP000770629">
    <property type="component" value="Unassembled WGS sequence"/>
</dbReference>
<sequence length="64" mass="7451">MFIQSIAVSLEMEKRLAELQRESARRYAGYNRIYRIKGTAREYAVGTEHDDELKPHWIADPQAA</sequence>
<dbReference type="RefSeq" id="WP_221119245.1">
    <property type="nucleotide sequence ID" value="NZ_JABDYF010000003.1"/>
</dbReference>
<comment type="caution">
    <text evidence="1">The sequence shown here is derived from an EMBL/GenBank/DDBJ whole genome shotgun (WGS) entry which is preliminary data.</text>
</comment>
<dbReference type="EMBL" id="JABDYF010000003">
    <property type="protein sequence ID" value="MBX5089361.1"/>
    <property type="molecule type" value="Genomic_DNA"/>
</dbReference>
<accession>A0ABS7IFN5</accession>
<proteinExistence type="predicted"/>
<gene>
    <name evidence="1" type="ORF">HJB60_09275</name>
</gene>
<evidence type="ECO:0000313" key="2">
    <source>
        <dbReference type="Proteomes" id="UP000770629"/>
    </source>
</evidence>
<protein>
    <submittedName>
        <fullName evidence="1">Uncharacterized protein</fullName>
    </submittedName>
</protein>
<organism evidence="1 2">
    <name type="scientific">Rhizobium lentis</name>
    <dbReference type="NCBI Taxonomy" id="1138194"/>
    <lineage>
        <taxon>Bacteria</taxon>
        <taxon>Pseudomonadati</taxon>
        <taxon>Pseudomonadota</taxon>
        <taxon>Alphaproteobacteria</taxon>
        <taxon>Hyphomicrobiales</taxon>
        <taxon>Rhizobiaceae</taxon>
        <taxon>Rhizobium/Agrobacterium group</taxon>
        <taxon>Rhizobium</taxon>
    </lineage>
</organism>
<name>A0ABS7IFN5_9HYPH</name>
<reference evidence="1 2" key="1">
    <citation type="submission" date="2020-04" db="EMBL/GenBank/DDBJ databases">
        <title>Global-level population genomics: horizontal gene transfer, symbiosis and evolution in Rhizobia.</title>
        <authorList>
            <person name="Gai Y."/>
        </authorList>
    </citation>
    <scope>NUCLEOTIDE SEQUENCE [LARGE SCALE GENOMIC DNA]</scope>
    <source>
        <strain evidence="1 2">BLR33</strain>
    </source>
</reference>